<dbReference type="EMBL" id="CAXDID020000242">
    <property type="protein sequence ID" value="CAL6062905.1"/>
    <property type="molecule type" value="Genomic_DNA"/>
</dbReference>
<reference evidence="2 3" key="2">
    <citation type="submission" date="2024-07" db="EMBL/GenBank/DDBJ databases">
        <authorList>
            <person name="Akdeniz Z."/>
        </authorList>
    </citation>
    <scope>NUCLEOTIDE SEQUENCE [LARGE SCALE GENOMIC DNA]</scope>
</reference>
<name>A0AA86NBH3_9EUKA</name>
<comment type="caution">
    <text evidence="1">The sequence shown here is derived from an EMBL/GenBank/DDBJ whole genome shotgun (WGS) entry which is preliminary data.</text>
</comment>
<reference evidence="1" key="1">
    <citation type="submission" date="2023-06" db="EMBL/GenBank/DDBJ databases">
        <authorList>
            <person name="Kurt Z."/>
        </authorList>
    </citation>
    <scope>NUCLEOTIDE SEQUENCE</scope>
</reference>
<proteinExistence type="predicted"/>
<protein>
    <submittedName>
        <fullName evidence="1">Uncharacterized protein</fullName>
    </submittedName>
</protein>
<evidence type="ECO:0000313" key="1">
    <source>
        <dbReference type="EMBL" id="CAI9916158.1"/>
    </source>
</evidence>
<sequence length="413" mass="47963">MLRFDPSCFYIFDQRNVKNEFTAHKQVLFSLNRADFHIVQEHINSISGLISVAEQFCQDQLYSVQMDKIKINVHGSAEKGVFLVSDCDRSFLKLFDSVLSSQFSYTKMQLDNGLRNARKIIASVVEPLISALKFEQGLETILMSVKQPRTAFYLNLCYILHQKIIQRGITAVIAFDSKFDYLGSTSMHPELRGVINSIYKIRNTYFDAVHSKQIEINSRILQSNESVTYCEPVFTEEYAARKAKIEDKEMNSKLIPLVYKGSTIHRSIFSFGPTIETEMQEIIEQGEKTTTDEMLHCITIHFNEQQYDLINTQYMDNNWVFIRPHDEFKPGELKIITRELEQEVHNVVRMAGFNSNQILAQGQFIDLNNKIINVRKEMEEYALRSYRIYGTVELAKEGDENFQECFGRFEFGL</sequence>
<accession>A0AA86NBH3</accession>
<organism evidence="1">
    <name type="scientific">Hexamita inflata</name>
    <dbReference type="NCBI Taxonomy" id="28002"/>
    <lineage>
        <taxon>Eukaryota</taxon>
        <taxon>Metamonada</taxon>
        <taxon>Diplomonadida</taxon>
        <taxon>Hexamitidae</taxon>
        <taxon>Hexamitinae</taxon>
        <taxon>Hexamita</taxon>
    </lineage>
</organism>
<dbReference type="Proteomes" id="UP001642409">
    <property type="component" value="Unassembled WGS sequence"/>
</dbReference>
<dbReference type="EMBL" id="CATOUU010000094">
    <property type="protein sequence ID" value="CAI9916158.1"/>
    <property type="molecule type" value="Genomic_DNA"/>
</dbReference>
<gene>
    <name evidence="1" type="ORF">HINF_LOCUS3803</name>
    <name evidence="2" type="ORF">HINF_LOCUS50470</name>
</gene>
<keyword evidence="3" id="KW-1185">Reference proteome</keyword>
<evidence type="ECO:0000313" key="3">
    <source>
        <dbReference type="Proteomes" id="UP001642409"/>
    </source>
</evidence>
<dbReference type="AlphaFoldDB" id="A0AA86NBH3"/>
<evidence type="ECO:0000313" key="2">
    <source>
        <dbReference type="EMBL" id="CAL6062905.1"/>
    </source>
</evidence>